<dbReference type="EMBL" id="GBXM01098884">
    <property type="protein sequence ID" value="JAH09693.1"/>
    <property type="molecule type" value="Transcribed_RNA"/>
</dbReference>
<organism evidence="1">
    <name type="scientific">Anguilla anguilla</name>
    <name type="common">European freshwater eel</name>
    <name type="synonym">Muraena anguilla</name>
    <dbReference type="NCBI Taxonomy" id="7936"/>
    <lineage>
        <taxon>Eukaryota</taxon>
        <taxon>Metazoa</taxon>
        <taxon>Chordata</taxon>
        <taxon>Craniata</taxon>
        <taxon>Vertebrata</taxon>
        <taxon>Euteleostomi</taxon>
        <taxon>Actinopterygii</taxon>
        <taxon>Neopterygii</taxon>
        <taxon>Teleostei</taxon>
        <taxon>Anguilliformes</taxon>
        <taxon>Anguillidae</taxon>
        <taxon>Anguilla</taxon>
    </lineage>
</organism>
<evidence type="ECO:0000313" key="1">
    <source>
        <dbReference type="EMBL" id="JAH09693.1"/>
    </source>
</evidence>
<protein>
    <submittedName>
        <fullName evidence="1">Uncharacterized protein</fullName>
    </submittedName>
</protein>
<proteinExistence type="predicted"/>
<reference evidence="1" key="1">
    <citation type="submission" date="2014-11" db="EMBL/GenBank/DDBJ databases">
        <authorList>
            <person name="Amaro Gonzalez C."/>
        </authorList>
    </citation>
    <scope>NUCLEOTIDE SEQUENCE</scope>
</reference>
<sequence>MLRYHQITAYRSPTFLKIMVVCFNTNLKINLTFQ</sequence>
<accession>A0A0E9Q0M1</accession>
<dbReference type="AlphaFoldDB" id="A0A0E9Q0M1"/>
<name>A0A0E9Q0M1_ANGAN</name>
<reference evidence="1" key="2">
    <citation type="journal article" date="2015" name="Fish Shellfish Immunol.">
        <title>Early steps in the European eel (Anguilla anguilla)-Vibrio vulnificus interaction in the gills: Role of the RtxA13 toxin.</title>
        <authorList>
            <person name="Callol A."/>
            <person name="Pajuelo D."/>
            <person name="Ebbesson L."/>
            <person name="Teles M."/>
            <person name="MacKenzie S."/>
            <person name="Amaro C."/>
        </authorList>
    </citation>
    <scope>NUCLEOTIDE SEQUENCE</scope>
</reference>